<sequence length="89" mass="9934">MSHNVPFFDSNPASSTDSFNSLKTARVLSDDRLNTLQYPNSCKNVSMEDRSALEILGSISPTDAKELLQLLDTQRQNEAPNETYSKKNP</sequence>
<name>A0A420JBD1_9PEZI</name>
<accession>A0A420JBD1</accession>
<proteinExistence type="predicted"/>
<gene>
    <name evidence="1" type="ORF">GcM1_147009</name>
</gene>
<dbReference type="Proteomes" id="UP000285326">
    <property type="component" value="Unassembled WGS sequence"/>
</dbReference>
<evidence type="ECO:0000313" key="2">
    <source>
        <dbReference type="Proteomes" id="UP000285326"/>
    </source>
</evidence>
<comment type="caution">
    <text evidence="1">The sequence shown here is derived from an EMBL/GenBank/DDBJ whole genome shotgun (WGS) entry which is preliminary data.</text>
</comment>
<dbReference type="EMBL" id="MCBS01014708">
    <property type="protein sequence ID" value="RKF84046.1"/>
    <property type="molecule type" value="Genomic_DNA"/>
</dbReference>
<reference evidence="1 2" key="1">
    <citation type="journal article" date="2018" name="BMC Genomics">
        <title>Comparative genome analyses reveal sequence features reflecting distinct modes of host-adaptation between dicot and monocot powdery mildew.</title>
        <authorList>
            <person name="Wu Y."/>
            <person name="Ma X."/>
            <person name="Pan Z."/>
            <person name="Kale S.D."/>
            <person name="Song Y."/>
            <person name="King H."/>
            <person name="Zhang Q."/>
            <person name="Presley C."/>
            <person name="Deng X."/>
            <person name="Wei C.I."/>
            <person name="Xiao S."/>
        </authorList>
    </citation>
    <scope>NUCLEOTIDE SEQUENCE [LARGE SCALE GENOMIC DNA]</scope>
    <source>
        <strain evidence="1">UMSG1</strain>
    </source>
</reference>
<dbReference type="AlphaFoldDB" id="A0A420JBD1"/>
<protein>
    <submittedName>
        <fullName evidence="1">Uncharacterized protein</fullName>
    </submittedName>
</protein>
<evidence type="ECO:0000313" key="1">
    <source>
        <dbReference type="EMBL" id="RKF84046.1"/>
    </source>
</evidence>
<organism evidence="1 2">
    <name type="scientific">Golovinomyces cichoracearum</name>
    <dbReference type="NCBI Taxonomy" id="62708"/>
    <lineage>
        <taxon>Eukaryota</taxon>
        <taxon>Fungi</taxon>
        <taxon>Dikarya</taxon>
        <taxon>Ascomycota</taxon>
        <taxon>Pezizomycotina</taxon>
        <taxon>Leotiomycetes</taxon>
        <taxon>Erysiphales</taxon>
        <taxon>Erysiphaceae</taxon>
        <taxon>Golovinomyces</taxon>
    </lineage>
</organism>